<comment type="similarity">
    <text evidence="1">Belongs to the nitroreductase family.</text>
</comment>
<dbReference type="Pfam" id="PF00881">
    <property type="entry name" value="Nitroreductase"/>
    <property type="match status" value="1"/>
</dbReference>
<dbReference type="Proteomes" id="UP000228503">
    <property type="component" value="Unassembled WGS sequence"/>
</dbReference>
<dbReference type="EMBL" id="PFOB01000065">
    <property type="protein sequence ID" value="PIZ62134.1"/>
    <property type="molecule type" value="Genomic_DNA"/>
</dbReference>
<reference evidence="5" key="1">
    <citation type="submission" date="2017-09" db="EMBL/GenBank/DDBJ databases">
        <title>Depth-based differentiation of microbial function through sediment-hosted aquifers and enrichment of novel symbionts in the deep terrestrial subsurface.</title>
        <authorList>
            <person name="Probst A.J."/>
            <person name="Ladd B."/>
            <person name="Jarett J.K."/>
            <person name="Geller-Mcgrath D.E."/>
            <person name="Sieber C.M.K."/>
            <person name="Emerson J.B."/>
            <person name="Anantharaman K."/>
            <person name="Thomas B.C."/>
            <person name="Malmstrom R."/>
            <person name="Stieglmeier M."/>
            <person name="Klingl A."/>
            <person name="Woyke T."/>
            <person name="Ryan C.M."/>
            <person name="Banfield J.F."/>
        </authorList>
    </citation>
    <scope>NUCLEOTIDE SEQUENCE [LARGE SCALE GENOMIC DNA]</scope>
</reference>
<gene>
    <name evidence="4" type="ORF">COY16_05185</name>
</gene>
<evidence type="ECO:0000256" key="2">
    <source>
        <dbReference type="ARBA" id="ARBA00023002"/>
    </source>
</evidence>
<evidence type="ECO:0000313" key="4">
    <source>
        <dbReference type="EMBL" id="PIZ62134.1"/>
    </source>
</evidence>
<dbReference type="GO" id="GO:0016491">
    <property type="term" value="F:oxidoreductase activity"/>
    <property type="evidence" value="ECO:0007669"/>
    <property type="project" value="UniProtKB-KW"/>
</dbReference>
<evidence type="ECO:0000256" key="1">
    <source>
        <dbReference type="ARBA" id="ARBA00007118"/>
    </source>
</evidence>
<organism evidence="4 5">
    <name type="scientific">Candidatus Roizmanbacteria bacterium CG_4_10_14_0_2_um_filter_39_13</name>
    <dbReference type="NCBI Taxonomy" id="1974825"/>
    <lineage>
        <taxon>Bacteria</taxon>
        <taxon>Candidatus Roizmaniibacteriota</taxon>
    </lineage>
</organism>
<evidence type="ECO:0000313" key="5">
    <source>
        <dbReference type="Proteomes" id="UP000228503"/>
    </source>
</evidence>
<comment type="caution">
    <text evidence="4">The sequence shown here is derived from an EMBL/GenBank/DDBJ whole genome shotgun (WGS) entry which is preliminary data.</text>
</comment>
<dbReference type="InterPro" id="IPR029479">
    <property type="entry name" value="Nitroreductase"/>
</dbReference>
<dbReference type="PANTHER" id="PTHR43673">
    <property type="entry name" value="NAD(P)H NITROREDUCTASE YDGI-RELATED"/>
    <property type="match status" value="1"/>
</dbReference>
<dbReference type="AlphaFoldDB" id="A0A2M7TWC4"/>
<dbReference type="CDD" id="cd02138">
    <property type="entry name" value="TdsD-like"/>
    <property type="match status" value="1"/>
</dbReference>
<dbReference type="InterPro" id="IPR000415">
    <property type="entry name" value="Nitroreductase-like"/>
</dbReference>
<sequence length="192" mass="21751">MLKTNRTSTYTINEIILNRWSPRAMTGEAIDDATLMSFFEAARWAPTAMNNQLTRFTYAKRDTKHWNTYFDLLAEGNQKWCGDAAALVIIFSRKISYHKDRPQPSHSFEAGAAFENFALEATSQGYVAHPMGGFDKEKARNLLGLDESWEIDAMFAVGEYAAEKSKESEEIPSDRKSLSEIVFEGELPDAFE</sequence>
<keyword evidence="2" id="KW-0560">Oxidoreductase</keyword>
<dbReference type="Gene3D" id="3.40.109.10">
    <property type="entry name" value="NADH Oxidase"/>
    <property type="match status" value="1"/>
</dbReference>
<name>A0A2M7TWC4_9BACT</name>
<dbReference type="PANTHER" id="PTHR43673:SF10">
    <property type="entry name" value="NADH DEHYDROGENASE_NAD(P)H NITROREDUCTASE XCC3605-RELATED"/>
    <property type="match status" value="1"/>
</dbReference>
<accession>A0A2M7TWC4</accession>
<evidence type="ECO:0000259" key="3">
    <source>
        <dbReference type="Pfam" id="PF00881"/>
    </source>
</evidence>
<proteinExistence type="inferred from homology"/>
<protein>
    <submittedName>
        <fullName evidence="4">Nitroreductase</fullName>
    </submittedName>
</protein>
<feature type="domain" description="Nitroreductase" evidence="3">
    <location>
        <begin position="73"/>
        <end position="158"/>
    </location>
</feature>
<dbReference type="SUPFAM" id="SSF55469">
    <property type="entry name" value="FMN-dependent nitroreductase-like"/>
    <property type="match status" value="1"/>
</dbReference>